<keyword evidence="3" id="KW-1185">Reference proteome</keyword>
<dbReference type="CDD" id="cd06325">
    <property type="entry name" value="PBP1_ABC_unchar_transporter"/>
    <property type="match status" value="1"/>
</dbReference>
<dbReference type="SUPFAM" id="SSF53822">
    <property type="entry name" value="Periplasmic binding protein-like I"/>
    <property type="match status" value="1"/>
</dbReference>
<dbReference type="InterPro" id="IPR028082">
    <property type="entry name" value="Peripla_BP_I"/>
</dbReference>
<accession>A0ABZ2C7Z2</accession>
<dbReference type="Gene3D" id="3.40.50.2300">
    <property type="match status" value="2"/>
</dbReference>
<dbReference type="RefSeq" id="WP_331256118.1">
    <property type="nucleotide sequence ID" value="NZ_CP133270.1"/>
</dbReference>
<proteinExistence type="predicted"/>
<dbReference type="EMBL" id="CP133270">
    <property type="protein sequence ID" value="WVX67350.1"/>
    <property type="molecule type" value="Genomic_DNA"/>
</dbReference>
<dbReference type="PANTHER" id="PTHR35271:SF1">
    <property type="entry name" value="ABC TRANSPORTER, SUBSTRATE-BINDING LIPOPROTEIN"/>
    <property type="match status" value="1"/>
</dbReference>
<sequence>MNKLFYAILPIFLGGATLNAHSVFISQVVDHPALNSTVEGLRAGLNSQGFEENKNLEIKIESAQANAAMAGQIAGKFANQNPDVVVGVGTLSAQSFLKYALKGQVKLVFSSITDPKSAGLTDSPHIQGVSNFIALEPQLQLFQKIQPNLKTLGILYNPGELNSIEIVKKLKELCPKFGIALFKQTITKTSEVPQAAQKLAPQVDAIFISNDNTALSALQSIVKVGKPVYVSDTDAVALGAVAAFGPNQYEVGVQTGVMIARLLNGEMTSPSIEYPSKSDLYINLEAANKLGLEIPDEVLKNATKILEEAAL</sequence>
<reference evidence="2 3" key="1">
    <citation type="journal article" date="2024" name="Environ. Microbiol.">
        <title>Novel evolutionary insights on the interactions of the Holosporales (Alphaproteobacteria) with eukaryotic hosts from comparative genomics.</title>
        <authorList>
            <person name="Giovannini M."/>
            <person name="Petroni G."/>
            <person name="Castelli M."/>
        </authorList>
    </citation>
    <scope>NUCLEOTIDE SEQUENCE [LARGE SCALE GENOMIC DNA]</scope>
    <source>
        <strain evidence="2 3">US_Bl 15I1</strain>
    </source>
</reference>
<keyword evidence="1" id="KW-0732">Signal</keyword>
<feature type="chain" id="PRO_5047157006" evidence="1">
    <location>
        <begin position="23"/>
        <end position="311"/>
    </location>
</feature>
<dbReference type="InterPro" id="IPR007487">
    <property type="entry name" value="ABC_transpt-TYRBP-like"/>
</dbReference>
<organism evidence="2 3">
    <name type="scientific">Candidatus Bealeia paramacronuclearis</name>
    <dbReference type="NCBI Taxonomy" id="1921001"/>
    <lineage>
        <taxon>Bacteria</taxon>
        <taxon>Pseudomonadati</taxon>
        <taxon>Pseudomonadota</taxon>
        <taxon>Alphaproteobacteria</taxon>
        <taxon>Holosporales</taxon>
        <taxon>Holosporaceae</taxon>
        <taxon>Candidatus Bealeia</taxon>
    </lineage>
</organism>
<evidence type="ECO:0000256" key="1">
    <source>
        <dbReference type="SAM" id="SignalP"/>
    </source>
</evidence>
<evidence type="ECO:0000313" key="2">
    <source>
        <dbReference type="EMBL" id="WVX67350.1"/>
    </source>
</evidence>
<gene>
    <name evidence="2" type="ORF">Bealeia1_01551</name>
</gene>
<protein>
    <submittedName>
        <fullName evidence="2">ABC transporter substrate binding protein</fullName>
    </submittedName>
</protein>
<evidence type="ECO:0000313" key="3">
    <source>
        <dbReference type="Proteomes" id="UP001330434"/>
    </source>
</evidence>
<dbReference type="Proteomes" id="UP001330434">
    <property type="component" value="Chromosome"/>
</dbReference>
<name>A0ABZ2C7Z2_9PROT</name>
<dbReference type="PANTHER" id="PTHR35271">
    <property type="entry name" value="ABC TRANSPORTER, SUBSTRATE-BINDING LIPOPROTEIN-RELATED"/>
    <property type="match status" value="1"/>
</dbReference>
<dbReference type="Pfam" id="PF04392">
    <property type="entry name" value="ABC_sub_bind"/>
    <property type="match status" value="1"/>
</dbReference>
<feature type="signal peptide" evidence="1">
    <location>
        <begin position="1"/>
        <end position="22"/>
    </location>
</feature>